<dbReference type="CDD" id="cd12211">
    <property type="entry name" value="Bc2l-C_N"/>
    <property type="match status" value="1"/>
</dbReference>
<feature type="region of interest" description="Disordered" evidence="1">
    <location>
        <begin position="132"/>
        <end position="174"/>
    </location>
</feature>
<protein>
    <submittedName>
        <fullName evidence="4">Fucose-binding lectin II</fullName>
    </submittedName>
</protein>
<dbReference type="Pfam" id="PF07472">
    <property type="entry name" value="PA-IIL"/>
    <property type="match status" value="1"/>
</dbReference>
<dbReference type="AlphaFoldDB" id="A0A2S5E482"/>
<proteinExistence type="predicted"/>
<evidence type="ECO:0000313" key="5">
    <source>
        <dbReference type="Proteomes" id="UP000238655"/>
    </source>
</evidence>
<name>A0A2S5E482_9BURK</name>
<dbReference type="InterPro" id="IPR010907">
    <property type="entry name" value="Ca-mediated_lectin"/>
</dbReference>
<feature type="domain" description="Bc2l-C N-terminal" evidence="3">
    <location>
        <begin position="12"/>
        <end position="127"/>
    </location>
</feature>
<dbReference type="Proteomes" id="UP000238655">
    <property type="component" value="Chromosome 2"/>
</dbReference>
<gene>
    <name evidence="4" type="ORF">C3743_06290</name>
</gene>
<evidence type="ECO:0000259" key="2">
    <source>
        <dbReference type="Pfam" id="PF07472"/>
    </source>
</evidence>
<feature type="domain" description="Calcium-mediated lectin" evidence="2">
    <location>
        <begin position="176"/>
        <end position="284"/>
    </location>
</feature>
<dbReference type="InterPro" id="IPR036684">
    <property type="entry name" value="Ca_lectin_sf"/>
</dbReference>
<comment type="caution">
    <text evidence="4">The sequence shown here is derived from an EMBL/GenBank/DDBJ whole genome shotgun (WGS) entry which is preliminary data.</text>
</comment>
<dbReference type="Gene3D" id="2.60.120.760">
    <property type="match status" value="1"/>
</dbReference>
<accession>A0A2S5E482</accession>
<feature type="compositionally biased region" description="Gly residues" evidence="1">
    <location>
        <begin position="137"/>
        <end position="169"/>
    </location>
</feature>
<evidence type="ECO:0000313" key="4">
    <source>
        <dbReference type="EMBL" id="POZ86114.1"/>
    </source>
</evidence>
<evidence type="ECO:0000256" key="1">
    <source>
        <dbReference type="SAM" id="MobiDB-lite"/>
    </source>
</evidence>
<keyword evidence="4" id="KW-0430">Lectin</keyword>
<dbReference type="InterPro" id="IPR048921">
    <property type="entry name" value="Bc2l-C_N"/>
</dbReference>
<dbReference type="SUPFAM" id="SSF82026">
    <property type="entry name" value="Calcium-mediated lectin"/>
    <property type="match status" value="1"/>
</dbReference>
<dbReference type="RefSeq" id="WP_089463381.1">
    <property type="nucleotide sequence ID" value="NZ_CM009576.1"/>
</dbReference>
<dbReference type="EMBL" id="PQVP01000001">
    <property type="protein sequence ID" value="POZ86114.1"/>
    <property type="molecule type" value="Genomic_DNA"/>
</dbReference>
<dbReference type="InterPro" id="IPR033790">
    <property type="entry name" value="Bc2l-C_N_b-proteobact"/>
</dbReference>
<reference evidence="4 5" key="1">
    <citation type="submission" date="2018-01" db="EMBL/GenBank/DDBJ databases">
        <title>Successful Treatment of Persistent Burkholderia cepacia Bacteremia with Ceftazidime-Avibactam.</title>
        <authorList>
            <person name="Tamma P."/>
            <person name="Fan Y."/>
            <person name="Bergman Y."/>
            <person name="Sick-Samuels A."/>
            <person name="Hsu A."/>
            <person name="Timp W."/>
            <person name="Simner P."/>
        </authorList>
    </citation>
    <scope>NUCLEOTIDE SEQUENCE [LARGE SCALE GENOMIC DNA]</scope>
    <source>
        <strain evidence="4 5">170816</strain>
    </source>
</reference>
<dbReference type="Gene3D" id="2.60.120.400">
    <property type="entry name" value="Calcium-mediated lectin"/>
    <property type="match status" value="1"/>
</dbReference>
<evidence type="ECO:0000259" key="3">
    <source>
        <dbReference type="Pfam" id="PF21592"/>
    </source>
</evidence>
<organism evidence="4 5">
    <name type="scientific">Burkholderia contaminans</name>
    <dbReference type="NCBI Taxonomy" id="488447"/>
    <lineage>
        <taxon>Bacteria</taxon>
        <taxon>Pseudomonadati</taxon>
        <taxon>Pseudomonadota</taxon>
        <taxon>Betaproteobacteria</taxon>
        <taxon>Burkholderiales</taxon>
        <taxon>Burkholderiaceae</taxon>
        <taxon>Burkholderia</taxon>
        <taxon>Burkholderia cepacia complex</taxon>
    </lineage>
</organism>
<dbReference type="GO" id="GO:0030246">
    <property type="term" value="F:carbohydrate binding"/>
    <property type="evidence" value="ECO:0007669"/>
    <property type="project" value="UniProtKB-KW"/>
</dbReference>
<sequence>MPLLSASIVSAPVATSETYVDIPGLYIDIAKAEIRDGKLQVILNVPTPYATGNNFPGIYFAIATNKGVVADGCFTYSSKVPEATGRMPFTLVATIDVGTGVTFVKGQWKSVRGSAMHIDSYASLSAIGDTAAQSSSPGGGSGGGETGAGGNPGSADGSGGTGSGTIGGGGERDGTFNLPPNIKFGVTALTNAANDQTIDIYIDDNPKPAATFKGASVQDQNLGTKVLDSGKGRVRVIVMANGKPSRLGSRQVDIFKKSYFGIVGSEDGADDDYNDGIVFLNWPLG</sequence>
<dbReference type="Pfam" id="PF21592">
    <property type="entry name" value="Bc2l-C_N"/>
    <property type="match status" value="1"/>
</dbReference>